<evidence type="ECO:0000256" key="2">
    <source>
        <dbReference type="ARBA" id="ARBA00023125"/>
    </source>
</evidence>
<dbReference type="PROSITE" id="PS50977">
    <property type="entry name" value="HTH_TETR_2"/>
    <property type="match status" value="1"/>
</dbReference>
<dbReference type="PANTHER" id="PTHR43479:SF22">
    <property type="entry name" value="TRANSCRIPTIONAL REGULATOR, TETR FAMILY"/>
    <property type="match status" value="1"/>
</dbReference>
<keyword evidence="2 3" id="KW-0238">DNA-binding</keyword>
<dbReference type="PROSITE" id="PS01081">
    <property type="entry name" value="HTH_TETR_1"/>
    <property type="match status" value="1"/>
</dbReference>
<gene>
    <name evidence="5" type="ORF">GLW05_11660</name>
</gene>
<dbReference type="PANTHER" id="PTHR43479">
    <property type="entry name" value="ACREF/ENVCD OPERON REPRESSOR-RELATED"/>
    <property type="match status" value="1"/>
</dbReference>
<keyword evidence="1" id="KW-0678">Repressor</keyword>
<dbReference type="Gene3D" id="1.10.10.60">
    <property type="entry name" value="Homeodomain-like"/>
    <property type="match status" value="1"/>
</dbReference>
<comment type="caution">
    <text evidence="5">The sequence shown here is derived from an EMBL/GenBank/DDBJ whole genome shotgun (WGS) entry which is preliminary data.</text>
</comment>
<dbReference type="InterPro" id="IPR023772">
    <property type="entry name" value="DNA-bd_HTH_TetR-type_CS"/>
</dbReference>
<dbReference type="GO" id="GO:0003677">
    <property type="term" value="F:DNA binding"/>
    <property type="evidence" value="ECO:0007669"/>
    <property type="project" value="UniProtKB-UniRule"/>
</dbReference>
<evidence type="ECO:0000259" key="4">
    <source>
        <dbReference type="PROSITE" id="PS50977"/>
    </source>
</evidence>
<dbReference type="SUPFAM" id="SSF46689">
    <property type="entry name" value="Homeodomain-like"/>
    <property type="match status" value="1"/>
</dbReference>
<dbReference type="EMBL" id="WMEQ01000008">
    <property type="protein sequence ID" value="MYL34254.1"/>
    <property type="molecule type" value="Genomic_DNA"/>
</dbReference>
<dbReference type="InterPro" id="IPR050624">
    <property type="entry name" value="HTH-type_Tx_Regulator"/>
</dbReference>
<protein>
    <submittedName>
        <fullName evidence="5">TetR family transcriptional regulator</fullName>
    </submittedName>
</protein>
<dbReference type="Gene3D" id="1.10.357.10">
    <property type="entry name" value="Tetracycline Repressor, domain 2"/>
    <property type="match status" value="1"/>
</dbReference>
<evidence type="ECO:0000313" key="5">
    <source>
        <dbReference type="EMBL" id="MYL34254.1"/>
    </source>
</evidence>
<dbReference type="PRINTS" id="PR00455">
    <property type="entry name" value="HTHTETR"/>
</dbReference>
<accession>A0A6I4ZYJ5</accession>
<dbReference type="Pfam" id="PF00440">
    <property type="entry name" value="TetR_N"/>
    <property type="match status" value="1"/>
</dbReference>
<dbReference type="Proteomes" id="UP000468638">
    <property type="component" value="Unassembled WGS sequence"/>
</dbReference>
<organism evidence="5 6">
    <name type="scientific">Pontibacillus yanchengensis</name>
    <dbReference type="NCBI Taxonomy" id="462910"/>
    <lineage>
        <taxon>Bacteria</taxon>
        <taxon>Bacillati</taxon>
        <taxon>Bacillota</taxon>
        <taxon>Bacilli</taxon>
        <taxon>Bacillales</taxon>
        <taxon>Bacillaceae</taxon>
        <taxon>Pontibacillus</taxon>
    </lineage>
</organism>
<feature type="domain" description="HTH tetR-type" evidence="4">
    <location>
        <begin position="2"/>
        <end position="62"/>
    </location>
</feature>
<evidence type="ECO:0000256" key="1">
    <source>
        <dbReference type="ARBA" id="ARBA00022491"/>
    </source>
</evidence>
<evidence type="ECO:0000256" key="3">
    <source>
        <dbReference type="PROSITE-ProRule" id="PRU00335"/>
    </source>
</evidence>
<dbReference type="RefSeq" id="WP_160848556.1">
    <property type="nucleotide sequence ID" value="NZ_WMEU01000003.1"/>
</dbReference>
<dbReference type="AlphaFoldDB" id="A0A6I4ZYJ5"/>
<dbReference type="InterPro" id="IPR001647">
    <property type="entry name" value="HTH_TetR"/>
</dbReference>
<reference evidence="5 6" key="1">
    <citation type="submission" date="2019-11" db="EMBL/GenBank/DDBJ databases">
        <title>Genome sequences of 17 halophilic strains isolated from different environments.</title>
        <authorList>
            <person name="Furrow R.E."/>
        </authorList>
    </citation>
    <scope>NUCLEOTIDE SEQUENCE [LARGE SCALE GENOMIC DNA]</scope>
    <source>
        <strain evidence="5 6">22514_16_FS</strain>
    </source>
</reference>
<dbReference type="InterPro" id="IPR009057">
    <property type="entry name" value="Homeodomain-like_sf"/>
</dbReference>
<sequence length="293" mass="33932">MNEKKRTLIETGMKLFAQKGFHETSIQEIADKSGVSKGAFYLHFDSKEDLTLNIHQYYYYGLMEEVNKVQKQDLPPKESLAAQIKVLLEAFMSNKDFIIMHMRENVNVPSESNDFLMEIRRHSFQWGRSNLLTIYGQPLQDKVIDAVILLEGMLHSYFKWLVLDDIELDLDSLSTFLVRRVDNVIQGMLQEGEEPQITPEQIRDYFPDESSSNSKEKITGILSNMRQKVDHLQLPDDQKKDLLSALDVIDQELEKEEPQRVILQGMLTHFKDKAQFENDIETLASHLGIPLLT</sequence>
<proteinExistence type="predicted"/>
<feature type="DNA-binding region" description="H-T-H motif" evidence="3">
    <location>
        <begin position="25"/>
        <end position="44"/>
    </location>
</feature>
<evidence type="ECO:0000313" key="6">
    <source>
        <dbReference type="Proteomes" id="UP000468638"/>
    </source>
</evidence>
<name>A0A6I4ZYJ5_9BACI</name>